<evidence type="ECO:0000256" key="2">
    <source>
        <dbReference type="ARBA" id="ARBA00023002"/>
    </source>
</evidence>
<dbReference type="RefSeq" id="WP_254743244.1">
    <property type="nucleotide sequence ID" value="NZ_JANCLU010000012.1"/>
</dbReference>
<evidence type="ECO:0000259" key="6">
    <source>
        <dbReference type="PROSITE" id="PS51352"/>
    </source>
</evidence>
<dbReference type="EMBL" id="JANCLU010000012">
    <property type="protein sequence ID" value="MCP8939552.1"/>
    <property type="molecule type" value="Genomic_DNA"/>
</dbReference>
<dbReference type="PROSITE" id="PS51257">
    <property type="entry name" value="PROKAR_LIPOPROTEIN"/>
    <property type="match status" value="1"/>
</dbReference>
<evidence type="ECO:0000256" key="4">
    <source>
        <dbReference type="ARBA" id="ARBA00023284"/>
    </source>
</evidence>
<dbReference type="Pfam" id="PF01323">
    <property type="entry name" value="DSBA"/>
    <property type="match status" value="1"/>
</dbReference>
<dbReference type="PANTHER" id="PTHR13887:SF14">
    <property type="entry name" value="DISULFIDE BOND FORMATION PROTEIN D"/>
    <property type="match status" value="1"/>
</dbReference>
<dbReference type="InterPro" id="IPR041205">
    <property type="entry name" value="ScsC_N"/>
</dbReference>
<dbReference type="PROSITE" id="PS51352">
    <property type="entry name" value="THIOREDOXIN_2"/>
    <property type="match status" value="1"/>
</dbReference>
<dbReference type="CDD" id="cd03023">
    <property type="entry name" value="DsbA_Com1_like"/>
    <property type="match status" value="1"/>
</dbReference>
<comment type="caution">
    <text evidence="7">The sequence shown here is derived from an EMBL/GenBank/DDBJ whole genome shotgun (WGS) entry which is preliminary data.</text>
</comment>
<dbReference type="Proteomes" id="UP001205890">
    <property type="component" value="Unassembled WGS sequence"/>
</dbReference>
<dbReference type="InterPro" id="IPR036249">
    <property type="entry name" value="Thioredoxin-like_sf"/>
</dbReference>
<keyword evidence="1 5" id="KW-0732">Signal</keyword>
<keyword evidence="4" id="KW-0676">Redox-active center</keyword>
<evidence type="ECO:0000256" key="1">
    <source>
        <dbReference type="ARBA" id="ARBA00022729"/>
    </source>
</evidence>
<dbReference type="PANTHER" id="PTHR13887">
    <property type="entry name" value="GLUTATHIONE S-TRANSFERASE KAPPA"/>
    <property type="match status" value="1"/>
</dbReference>
<keyword evidence="2" id="KW-0560">Oxidoreductase</keyword>
<name>A0ABT1LDH4_9HYPH</name>
<evidence type="ECO:0000256" key="3">
    <source>
        <dbReference type="ARBA" id="ARBA00023157"/>
    </source>
</evidence>
<evidence type="ECO:0000313" key="7">
    <source>
        <dbReference type="EMBL" id="MCP8939552.1"/>
    </source>
</evidence>
<dbReference type="SUPFAM" id="SSF52833">
    <property type="entry name" value="Thioredoxin-like"/>
    <property type="match status" value="1"/>
</dbReference>
<evidence type="ECO:0000256" key="5">
    <source>
        <dbReference type="SAM" id="SignalP"/>
    </source>
</evidence>
<feature type="signal peptide" evidence="5">
    <location>
        <begin position="1"/>
        <end position="30"/>
    </location>
</feature>
<dbReference type="Pfam" id="PF18312">
    <property type="entry name" value="ScsC_N"/>
    <property type="match status" value="1"/>
</dbReference>
<protein>
    <submittedName>
        <fullName evidence="7">DsbA family protein</fullName>
    </submittedName>
</protein>
<organism evidence="7 8">
    <name type="scientific">Alsobacter ponti</name>
    <dbReference type="NCBI Taxonomy" id="2962936"/>
    <lineage>
        <taxon>Bacteria</taxon>
        <taxon>Pseudomonadati</taxon>
        <taxon>Pseudomonadota</taxon>
        <taxon>Alphaproteobacteria</taxon>
        <taxon>Hyphomicrobiales</taxon>
        <taxon>Alsobacteraceae</taxon>
        <taxon>Alsobacter</taxon>
    </lineage>
</organism>
<dbReference type="InterPro" id="IPR001853">
    <property type="entry name" value="DSBA-like_thioredoxin_dom"/>
</dbReference>
<gene>
    <name evidence="7" type="ORF">NK718_13580</name>
</gene>
<accession>A0ABT1LDH4</accession>
<feature type="chain" id="PRO_5045329557" evidence="5">
    <location>
        <begin position="31"/>
        <end position="262"/>
    </location>
</feature>
<sequence>MTRFAFTRPAAALALAASLALGLACAPARAQDAFSDKQKAAIGDLVKEYLLKNPEVIQDALVELDRRQKDAEKQASKKALGEVSASLVNPARSVVLGNPQGDVTLVEFMDYNCTYCKRSLADVRELIKNDPKLKVVIRDFPVLGPDSVEASVVAVALKNQVKGDKYWEFHQKLMESRGRVGKDRAMAVAKETGADMTRLAKDMESVETRGIIEEAMRIGDALRLQGTPAFILGEDIIFGAVGLDPLRAGIASMRQCGKANCG</sequence>
<evidence type="ECO:0000313" key="8">
    <source>
        <dbReference type="Proteomes" id="UP001205890"/>
    </source>
</evidence>
<keyword evidence="8" id="KW-1185">Reference proteome</keyword>
<reference evidence="7 8" key="1">
    <citation type="submission" date="2022-07" db="EMBL/GenBank/DDBJ databases">
        <authorList>
            <person name="Li W.-J."/>
            <person name="Deng Q.-Q."/>
        </authorList>
    </citation>
    <scope>NUCLEOTIDE SEQUENCE [LARGE SCALE GENOMIC DNA]</scope>
    <source>
        <strain evidence="7 8">SYSU M60028</strain>
    </source>
</reference>
<feature type="domain" description="Thioredoxin" evidence="6">
    <location>
        <begin position="40"/>
        <end position="255"/>
    </location>
</feature>
<dbReference type="InterPro" id="IPR013766">
    <property type="entry name" value="Thioredoxin_domain"/>
</dbReference>
<proteinExistence type="predicted"/>
<dbReference type="Gene3D" id="3.40.30.10">
    <property type="entry name" value="Glutaredoxin"/>
    <property type="match status" value="1"/>
</dbReference>
<keyword evidence="3" id="KW-1015">Disulfide bond</keyword>